<accession>A0A0E9MKG0</accession>
<gene>
    <name evidence="2" type="ORF">SCH01S_02_00210</name>
</gene>
<keyword evidence="1" id="KW-0812">Transmembrane</keyword>
<dbReference type="Proteomes" id="UP000033202">
    <property type="component" value="Unassembled WGS sequence"/>
</dbReference>
<sequence length="303" mass="31260">MIGLPALYTFTGLIFAAYAILSIARRRIGNAAFWGLIAASFLGGDRFGDFGNGLLVLALVALAGTGALRKPDVGDEADDGARYGNRLFLPALIIPVTALGGTFLLPGSGLIDPKQITLVSLGLGVILALVALYAWLRPPPLSALEEGRRLIDAVGWAAVLPQMLASLGAVFAVAGVGDLVGGMATTVIPHDSLFAAVLAYTLGMVLFTMIMGNAFAAFPVMTAAIGLPLLVHGFGGNPAIVCAIGMLAGFSGTLMTPMAANFNIVPAALLELKDRNAVVKAQVGTALPLLVCNIALIYWLGFR</sequence>
<comment type="caution">
    <text evidence="2">The sequence shown here is derived from an EMBL/GenBank/DDBJ whole genome shotgun (WGS) entry which is preliminary data.</text>
</comment>
<feature type="transmembrane region" description="Helical" evidence="1">
    <location>
        <begin position="238"/>
        <end position="265"/>
    </location>
</feature>
<dbReference type="STRING" id="1219043.SCH01S_02_00210"/>
<feature type="transmembrane region" description="Helical" evidence="1">
    <location>
        <begin position="50"/>
        <end position="68"/>
    </location>
</feature>
<name>A0A0E9MKG0_9SPHN</name>
<evidence type="ECO:0008006" key="4">
    <source>
        <dbReference type="Google" id="ProtNLM"/>
    </source>
</evidence>
<evidence type="ECO:0000313" key="2">
    <source>
        <dbReference type="EMBL" id="GAO38024.1"/>
    </source>
</evidence>
<feature type="transmembrane region" description="Helical" evidence="1">
    <location>
        <begin position="118"/>
        <end position="136"/>
    </location>
</feature>
<protein>
    <recommendedName>
        <fullName evidence="4">DUF979 domain-containing protein</fullName>
    </recommendedName>
</protein>
<dbReference type="OrthoDB" id="1689651at2"/>
<reference evidence="2 3" key="1">
    <citation type="submission" date="2015-04" db="EMBL/GenBank/DDBJ databases">
        <title>Whole genome shotgun sequence of Sphingomonas changbaiensis NBRC 104936.</title>
        <authorList>
            <person name="Katano-Makiyama Y."/>
            <person name="Hosoyama A."/>
            <person name="Hashimoto M."/>
            <person name="Noguchi M."/>
            <person name="Tsuchikane K."/>
            <person name="Ohji S."/>
            <person name="Yamazoe A."/>
            <person name="Ichikawa N."/>
            <person name="Kimura A."/>
            <person name="Fujita N."/>
        </authorList>
    </citation>
    <scope>NUCLEOTIDE SEQUENCE [LARGE SCALE GENOMIC DNA]</scope>
    <source>
        <strain evidence="2 3">NBRC 104936</strain>
    </source>
</reference>
<dbReference type="Pfam" id="PF06166">
    <property type="entry name" value="DUF979"/>
    <property type="match status" value="1"/>
</dbReference>
<keyword evidence="3" id="KW-1185">Reference proteome</keyword>
<dbReference type="RefSeq" id="WP_046346893.1">
    <property type="nucleotide sequence ID" value="NZ_BBWU01000002.1"/>
</dbReference>
<dbReference type="AlphaFoldDB" id="A0A0E9MKG0"/>
<dbReference type="InterPro" id="IPR009323">
    <property type="entry name" value="DUF979"/>
</dbReference>
<keyword evidence="1" id="KW-0472">Membrane</keyword>
<dbReference type="EMBL" id="BBWU01000002">
    <property type="protein sequence ID" value="GAO38024.1"/>
    <property type="molecule type" value="Genomic_DNA"/>
</dbReference>
<feature type="transmembrane region" description="Helical" evidence="1">
    <location>
        <begin position="193"/>
        <end position="218"/>
    </location>
</feature>
<feature type="transmembrane region" description="Helical" evidence="1">
    <location>
        <begin position="156"/>
        <end position="181"/>
    </location>
</feature>
<keyword evidence="1" id="KW-1133">Transmembrane helix</keyword>
<feature type="transmembrane region" description="Helical" evidence="1">
    <location>
        <begin position="277"/>
        <end position="300"/>
    </location>
</feature>
<proteinExistence type="predicted"/>
<evidence type="ECO:0000313" key="3">
    <source>
        <dbReference type="Proteomes" id="UP000033202"/>
    </source>
</evidence>
<evidence type="ECO:0000256" key="1">
    <source>
        <dbReference type="SAM" id="Phobius"/>
    </source>
</evidence>
<organism evidence="2 3">
    <name type="scientific">Sphingomonas changbaiensis NBRC 104936</name>
    <dbReference type="NCBI Taxonomy" id="1219043"/>
    <lineage>
        <taxon>Bacteria</taxon>
        <taxon>Pseudomonadati</taxon>
        <taxon>Pseudomonadota</taxon>
        <taxon>Alphaproteobacteria</taxon>
        <taxon>Sphingomonadales</taxon>
        <taxon>Sphingomonadaceae</taxon>
        <taxon>Sphingomonas</taxon>
    </lineage>
</organism>
<feature type="transmembrane region" description="Helical" evidence="1">
    <location>
        <begin position="6"/>
        <end position="24"/>
    </location>
</feature>
<feature type="transmembrane region" description="Helical" evidence="1">
    <location>
        <begin position="88"/>
        <end position="106"/>
    </location>
</feature>